<dbReference type="InterPro" id="IPR035919">
    <property type="entry name" value="EAL_sf"/>
</dbReference>
<proteinExistence type="predicted"/>
<protein>
    <submittedName>
        <fullName evidence="3">Cyclic diguanylate phosphodiesterase</fullName>
    </submittedName>
</protein>
<keyword evidence="1" id="KW-0812">Transmembrane</keyword>
<feature type="transmembrane region" description="Helical" evidence="1">
    <location>
        <begin position="218"/>
        <end position="235"/>
    </location>
</feature>
<dbReference type="RefSeq" id="WP_255943971.1">
    <property type="nucleotide sequence ID" value="NZ_CP050468.1"/>
</dbReference>
<gene>
    <name evidence="3" type="ORF">HB761_18920</name>
</gene>
<evidence type="ECO:0000256" key="1">
    <source>
        <dbReference type="SAM" id="Phobius"/>
    </source>
</evidence>
<dbReference type="PANTHER" id="PTHR33121:SF79">
    <property type="entry name" value="CYCLIC DI-GMP PHOSPHODIESTERASE PDED-RELATED"/>
    <property type="match status" value="1"/>
</dbReference>
<sequence>MIKKELLKKAIIFLLPIPLVAAEVLYSSHQSVQRNLVHILDNDTPVVEEIFHQIKSENRTALLRPEHCEALQYNLMFERHIDEMLILKDDEIICSSKLGAISRPADDYIQVYRPETLSLGRVNGYPDQVLLLSITSEEHPEYRAVTIIDRDYFAATVGYRNDFRLKRTAIFVGDESAPMDLTKDGENETALYYSSSFDYEILIEASDDFIEQKRFSSFYSSIPALLTFYLFIFLVRRFIDPQRNMVSELKKAIRKRELKLYYQPQVDAQTGKVFGYEALVRWPHKLRGFISPDEFVPVAEESGLVESLTDFVLDKACEDFSKVKLEESIHLGVNVPPGYLSDSHVIRKIENIHRTLKQHNVELGIEITERQLIDSNAIQHIAALRVHGIQVLIDDFGTGQTALAVLQHMKVDYLKIDKCFVDTIGIESVNSSVLHAIVSLAGDLSVELVAEGVETKEQADYLKALGVNIHQGYFYAKPLPYAEVVGNRE</sequence>
<evidence type="ECO:0000259" key="2">
    <source>
        <dbReference type="PROSITE" id="PS50883"/>
    </source>
</evidence>
<dbReference type="InterPro" id="IPR050706">
    <property type="entry name" value="Cyclic-di-GMP_PDE-like"/>
</dbReference>
<dbReference type="PROSITE" id="PS50883">
    <property type="entry name" value="EAL"/>
    <property type="match status" value="1"/>
</dbReference>
<evidence type="ECO:0000313" key="4">
    <source>
        <dbReference type="Proteomes" id="UP001058687"/>
    </source>
</evidence>
<keyword evidence="1" id="KW-0472">Membrane</keyword>
<dbReference type="InterPro" id="IPR001633">
    <property type="entry name" value="EAL_dom"/>
</dbReference>
<reference evidence="3" key="1">
    <citation type="submission" date="2020-03" db="EMBL/GenBank/DDBJ databases">
        <title>Five strains of Vibrio campbellii isolated from Mariana Trench.</title>
        <authorList>
            <person name="Liang J."/>
            <person name="Zhang X.-H."/>
        </authorList>
    </citation>
    <scope>NUCLEOTIDE SEQUENCE</scope>
    <source>
        <strain evidence="3">LJC014</strain>
    </source>
</reference>
<dbReference type="CDD" id="cd01948">
    <property type="entry name" value="EAL"/>
    <property type="match status" value="1"/>
</dbReference>
<dbReference type="Proteomes" id="UP001058687">
    <property type="component" value="Chromosome 2"/>
</dbReference>
<accession>A0AAE9N3G2</accession>
<keyword evidence="1" id="KW-1133">Transmembrane helix</keyword>
<dbReference type="AlphaFoldDB" id="A0AAE9N3G2"/>
<organism evidence="3 4">
    <name type="scientific">Vibrio campbellii</name>
    <dbReference type="NCBI Taxonomy" id="680"/>
    <lineage>
        <taxon>Bacteria</taxon>
        <taxon>Pseudomonadati</taxon>
        <taxon>Pseudomonadota</taxon>
        <taxon>Gammaproteobacteria</taxon>
        <taxon>Vibrionales</taxon>
        <taxon>Vibrionaceae</taxon>
        <taxon>Vibrio</taxon>
    </lineage>
</organism>
<name>A0AAE9N3G2_9VIBR</name>
<dbReference type="EMBL" id="CP050468">
    <property type="protein sequence ID" value="UTZ28752.1"/>
    <property type="molecule type" value="Genomic_DNA"/>
</dbReference>
<dbReference type="GO" id="GO:0071111">
    <property type="term" value="F:cyclic-guanylate-specific phosphodiesterase activity"/>
    <property type="evidence" value="ECO:0007669"/>
    <property type="project" value="InterPro"/>
</dbReference>
<dbReference type="Gene3D" id="3.20.20.450">
    <property type="entry name" value="EAL domain"/>
    <property type="match status" value="1"/>
</dbReference>
<feature type="domain" description="EAL" evidence="2">
    <location>
        <begin position="242"/>
        <end position="489"/>
    </location>
</feature>
<dbReference type="Pfam" id="PF00563">
    <property type="entry name" value="EAL"/>
    <property type="match status" value="1"/>
</dbReference>
<dbReference type="PANTHER" id="PTHR33121">
    <property type="entry name" value="CYCLIC DI-GMP PHOSPHODIESTERASE PDEF"/>
    <property type="match status" value="1"/>
</dbReference>
<dbReference type="SUPFAM" id="SSF141868">
    <property type="entry name" value="EAL domain-like"/>
    <property type="match status" value="1"/>
</dbReference>
<dbReference type="SMART" id="SM00052">
    <property type="entry name" value="EAL"/>
    <property type="match status" value="1"/>
</dbReference>
<evidence type="ECO:0000313" key="3">
    <source>
        <dbReference type="EMBL" id="UTZ28752.1"/>
    </source>
</evidence>